<keyword evidence="8" id="KW-0965">Cell junction</keyword>
<dbReference type="EMBL" id="CAWYQH010000108">
    <property type="protein sequence ID" value="CAK8689009.1"/>
    <property type="molecule type" value="Genomic_DNA"/>
</dbReference>
<evidence type="ECO:0000313" key="16">
    <source>
        <dbReference type="Proteomes" id="UP001642483"/>
    </source>
</evidence>
<evidence type="ECO:0000256" key="13">
    <source>
        <dbReference type="SAM" id="MobiDB-lite"/>
    </source>
</evidence>
<protein>
    <recommendedName>
        <fullName evidence="5">Vezatin</fullName>
    </recommendedName>
</protein>
<keyword evidence="12" id="KW-0539">Nucleus</keyword>
<feature type="domain" description="Myosin-binding" evidence="14">
    <location>
        <begin position="157"/>
        <end position="434"/>
    </location>
</feature>
<dbReference type="InterPro" id="IPR026858">
    <property type="entry name" value="Vezatin"/>
</dbReference>
<evidence type="ECO:0000256" key="3">
    <source>
        <dbReference type="ARBA" id="ARBA00004651"/>
    </source>
</evidence>
<comment type="similarity">
    <text evidence="4">Belongs to the vezatin family.</text>
</comment>
<proteinExistence type="inferred from homology"/>
<evidence type="ECO:0000256" key="11">
    <source>
        <dbReference type="ARBA" id="ARBA00023136"/>
    </source>
</evidence>
<dbReference type="Proteomes" id="UP001642483">
    <property type="component" value="Unassembled WGS sequence"/>
</dbReference>
<sequence>MMESASTENSVSDNEEDITLEGSPLHAYLSDLDVVNVNEVKGSLSRIKTTYYEDYYRYLNGFWFGTSLKAYINWQWRSFRMQWANMFPVSQDVLVKMSRYFYTEYGKEILESKIMLEDDLDYLCLQTPQQFLISKRSLLNKDPDGKSTRYSTLIVALLAFFLAALFDPIVPTFIQILFALITCFLTFFNIRLEIIVLVWKRRHEANLEALRKFLKASEKLNSMIRRSIRLVQEMEVVSRGYKLVNGKIPITRLELGTMQNCRAFMKLRLAVLRSAVKCTIVCREATLMLQKYKLDENDIDGLDMYHICNIPLEELGPCFTMDVSSAELLTISDGCCLAVLKSLNDLLRKQRSEMLTRLSLTLSGTTWDFTPNGFLSAFPHLLLEPYKVTMDCLTTLQHSFDMHKNLSNLRNTNDKVSKQNSNGFQSSALFVNMHSLQVHMRAAMLVSIELEEKVLPHKLDISGTEQFHDLKRHFDASLECWDDCLKQIKTVGSEKPSVALKDKHVLLQDTASKPTMINPDEDILVEDQVFEGTADRKDDSKMLDFGTDEPFEKNLEKSSTVIEELQSVLAVKTSEKQREMWKRQLFPHYRLKQSYREDGSKAVKDVLSLTEDNQKISFHKTDNRSQNFSSSNASKKKYRTLSFPKKASLPGRPPSLKKYKQKPGSLTYQPDQTNNVHSTVQSECLSNAEISLGSSTPQADSMDQVEREPKNMDWTNGLGLGFSNDMAMQAVLLAKQRTVGGKGNCETATTFGDDSD</sequence>
<comment type="subcellular location">
    <subcellularLocation>
        <location evidence="2">Cell junction</location>
        <location evidence="2">Adherens junction</location>
    </subcellularLocation>
    <subcellularLocation>
        <location evidence="3">Cell membrane</location>
        <topology evidence="3">Multi-pass membrane protein</topology>
    </subcellularLocation>
    <subcellularLocation>
        <location evidence="1">Nucleus</location>
    </subcellularLocation>
</comment>
<keyword evidence="9" id="KW-1133">Transmembrane helix</keyword>
<dbReference type="InterPro" id="IPR026859">
    <property type="entry name" value="Myosin-bd"/>
</dbReference>
<evidence type="ECO:0000256" key="4">
    <source>
        <dbReference type="ARBA" id="ARBA00007245"/>
    </source>
</evidence>
<gene>
    <name evidence="15" type="ORF">CVLEPA_LOCUS20999</name>
</gene>
<dbReference type="PANTHER" id="PTHR15989">
    <property type="entry name" value="VEZATIN"/>
    <property type="match status" value="1"/>
</dbReference>
<evidence type="ECO:0000256" key="6">
    <source>
        <dbReference type="ARBA" id="ARBA00022475"/>
    </source>
</evidence>
<evidence type="ECO:0000256" key="10">
    <source>
        <dbReference type="ARBA" id="ARBA00023054"/>
    </source>
</evidence>
<evidence type="ECO:0000256" key="7">
    <source>
        <dbReference type="ARBA" id="ARBA00022692"/>
    </source>
</evidence>
<dbReference type="PANTHER" id="PTHR15989:SF5">
    <property type="entry name" value="VEZATIN"/>
    <property type="match status" value="1"/>
</dbReference>
<dbReference type="Pfam" id="PF12632">
    <property type="entry name" value="Vezatin"/>
    <property type="match status" value="1"/>
</dbReference>
<keyword evidence="6" id="KW-1003">Cell membrane</keyword>
<keyword evidence="10" id="KW-0175">Coiled coil</keyword>
<feature type="region of interest" description="Disordered" evidence="13">
    <location>
        <begin position="617"/>
        <end position="673"/>
    </location>
</feature>
<feature type="compositionally biased region" description="Polar residues" evidence="13">
    <location>
        <begin position="664"/>
        <end position="673"/>
    </location>
</feature>
<keyword evidence="11" id="KW-0472">Membrane</keyword>
<feature type="compositionally biased region" description="Polar residues" evidence="13">
    <location>
        <begin position="624"/>
        <end position="633"/>
    </location>
</feature>
<evidence type="ECO:0000313" key="15">
    <source>
        <dbReference type="EMBL" id="CAK8689009.1"/>
    </source>
</evidence>
<accession>A0ABP0GED9</accession>
<organism evidence="15 16">
    <name type="scientific">Clavelina lepadiformis</name>
    <name type="common">Light-bulb sea squirt</name>
    <name type="synonym">Ascidia lepadiformis</name>
    <dbReference type="NCBI Taxonomy" id="159417"/>
    <lineage>
        <taxon>Eukaryota</taxon>
        <taxon>Metazoa</taxon>
        <taxon>Chordata</taxon>
        <taxon>Tunicata</taxon>
        <taxon>Ascidiacea</taxon>
        <taxon>Aplousobranchia</taxon>
        <taxon>Clavelinidae</taxon>
        <taxon>Clavelina</taxon>
    </lineage>
</organism>
<keyword evidence="16" id="KW-1185">Reference proteome</keyword>
<evidence type="ECO:0000256" key="9">
    <source>
        <dbReference type="ARBA" id="ARBA00022989"/>
    </source>
</evidence>
<evidence type="ECO:0000256" key="5">
    <source>
        <dbReference type="ARBA" id="ARBA00018125"/>
    </source>
</evidence>
<evidence type="ECO:0000259" key="14">
    <source>
        <dbReference type="Pfam" id="PF12632"/>
    </source>
</evidence>
<reference evidence="15 16" key="1">
    <citation type="submission" date="2024-02" db="EMBL/GenBank/DDBJ databases">
        <authorList>
            <person name="Daric V."/>
            <person name="Darras S."/>
        </authorList>
    </citation>
    <scope>NUCLEOTIDE SEQUENCE [LARGE SCALE GENOMIC DNA]</scope>
</reference>
<name>A0ABP0GED9_CLALP</name>
<evidence type="ECO:0000256" key="8">
    <source>
        <dbReference type="ARBA" id="ARBA00022949"/>
    </source>
</evidence>
<evidence type="ECO:0000256" key="2">
    <source>
        <dbReference type="ARBA" id="ARBA00004536"/>
    </source>
</evidence>
<evidence type="ECO:0000256" key="1">
    <source>
        <dbReference type="ARBA" id="ARBA00004123"/>
    </source>
</evidence>
<comment type="caution">
    <text evidence="15">The sequence shown here is derived from an EMBL/GenBank/DDBJ whole genome shotgun (WGS) entry which is preliminary data.</text>
</comment>
<evidence type="ECO:0000256" key="12">
    <source>
        <dbReference type="ARBA" id="ARBA00023242"/>
    </source>
</evidence>
<keyword evidence="7" id="KW-0812">Transmembrane</keyword>